<evidence type="ECO:0000313" key="1">
    <source>
        <dbReference type="EMBL" id="QJA47365.1"/>
    </source>
</evidence>
<dbReference type="AlphaFoldDB" id="A0A6H1ZJC4"/>
<proteinExistence type="predicted"/>
<dbReference type="EMBL" id="MT144040">
    <property type="protein sequence ID" value="QJA47365.1"/>
    <property type="molecule type" value="Genomic_DNA"/>
</dbReference>
<accession>A0A6H1ZJC4</accession>
<protein>
    <submittedName>
        <fullName evidence="1">Uncharacterized protein</fullName>
    </submittedName>
</protein>
<sequence>MITYTLKQVKEAFWKTFKGAGELWFSYFDRTPEEVEGMEEDVNAEWKDFLENLQGVRNTCFVCTRSHLPEVPFTVVPAKCLNCGRDFPFSSVWIIDGVSPFCQLCFNKRLRK</sequence>
<organism evidence="1">
    <name type="scientific">viral metagenome</name>
    <dbReference type="NCBI Taxonomy" id="1070528"/>
    <lineage>
        <taxon>unclassified sequences</taxon>
        <taxon>metagenomes</taxon>
        <taxon>organismal metagenomes</taxon>
    </lineage>
</organism>
<reference evidence="1" key="1">
    <citation type="submission" date="2020-03" db="EMBL/GenBank/DDBJ databases">
        <title>The deep terrestrial virosphere.</title>
        <authorList>
            <person name="Holmfeldt K."/>
            <person name="Nilsson E."/>
            <person name="Simone D."/>
            <person name="Lopez-Fernandez M."/>
            <person name="Wu X."/>
            <person name="de Brujin I."/>
            <person name="Lundin D."/>
            <person name="Andersson A."/>
            <person name="Bertilsson S."/>
            <person name="Dopson M."/>
        </authorList>
    </citation>
    <scope>NUCLEOTIDE SEQUENCE</scope>
    <source>
        <strain evidence="1">TM448A00660</strain>
        <strain evidence="2">TM448B01027</strain>
    </source>
</reference>
<gene>
    <name evidence="1" type="ORF">TM448A00660_0021</name>
    <name evidence="2" type="ORF">TM448B01027_0005</name>
</gene>
<dbReference type="EMBL" id="MT144690">
    <property type="protein sequence ID" value="QJH97524.1"/>
    <property type="molecule type" value="Genomic_DNA"/>
</dbReference>
<evidence type="ECO:0000313" key="2">
    <source>
        <dbReference type="EMBL" id="QJH97524.1"/>
    </source>
</evidence>
<name>A0A6H1ZJC4_9ZZZZ</name>